<dbReference type="Gene3D" id="3.10.129.10">
    <property type="entry name" value="Hotdog Thioesterase"/>
    <property type="match status" value="1"/>
</dbReference>
<dbReference type="Pfam" id="PF03061">
    <property type="entry name" value="4HBT"/>
    <property type="match status" value="1"/>
</dbReference>
<reference evidence="5" key="1">
    <citation type="submission" date="2019-06" db="EMBL/GenBank/DDBJ databases">
        <title>The complete genome of Emcibacter congregatus ZYLT.</title>
        <authorList>
            <person name="Zhao Z."/>
        </authorList>
    </citation>
    <scope>NUCLEOTIDE SEQUENCE [LARGE SCALE GENOMIC DNA]</scope>
    <source>
        <strain evidence="5">MCCC 1A06723</strain>
    </source>
</reference>
<dbReference type="PANTHER" id="PTHR21660">
    <property type="entry name" value="THIOESTERASE SUPERFAMILY MEMBER-RELATED"/>
    <property type="match status" value="1"/>
</dbReference>
<evidence type="ECO:0000313" key="5">
    <source>
        <dbReference type="Proteomes" id="UP000319148"/>
    </source>
</evidence>
<dbReference type="PANTHER" id="PTHR21660:SF1">
    <property type="entry name" value="ACYL-COENZYME A THIOESTERASE 13"/>
    <property type="match status" value="1"/>
</dbReference>
<dbReference type="Proteomes" id="UP000319148">
    <property type="component" value="Unassembled WGS sequence"/>
</dbReference>
<comment type="similarity">
    <text evidence="1">Belongs to the thioesterase PaaI family.</text>
</comment>
<evidence type="ECO:0000256" key="1">
    <source>
        <dbReference type="ARBA" id="ARBA00008324"/>
    </source>
</evidence>
<dbReference type="AlphaFoldDB" id="A0A501PI22"/>
<dbReference type="GO" id="GO:0047617">
    <property type="term" value="F:fatty acyl-CoA hydrolase activity"/>
    <property type="evidence" value="ECO:0007669"/>
    <property type="project" value="InterPro"/>
</dbReference>
<accession>A0A501PI22</accession>
<dbReference type="RefSeq" id="WP_139940543.1">
    <property type="nucleotide sequence ID" value="NZ_JBHSYP010000027.1"/>
</dbReference>
<protein>
    <submittedName>
        <fullName evidence="4">PaaI family thioesterase</fullName>
    </submittedName>
</protein>
<dbReference type="SUPFAM" id="SSF54637">
    <property type="entry name" value="Thioesterase/thiol ester dehydrase-isomerase"/>
    <property type="match status" value="1"/>
</dbReference>
<dbReference type="InterPro" id="IPR006683">
    <property type="entry name" value="Thioestr_dom"/>
</dbReference>
<dbReference type="CDD" id="cd03443">
    <property type="entry name" value="PaaI_thioesterase"/>
    <property type="match status" value="1"/>
</dbReference>
<organism evidence="4 5">
    <name type="scientific">Emcibacter nanhaiensis</name>
    <dbReference type="NCBI Taxonomy" id="1505037"/>
    <lineage>
        <taxon>Bacteria</taxon>
        <taxon>Pseudomonadati</taxon>
        <taxon>Pseudomonadota</taxon>
        <taxon>Alphaproteobacteria</taxon>
        <taxon>Emcibacterales</taxon>
        <taxon>Emcibacteraceae</taxon>
        <taxon>Emcibacter</taxon>
    </lineage>
</organism>
<proteinExistence type="inferred from homology"/>
<gene>
    <name evidence="4" type="ORF">FIV46_08745</name>
</gene>
<dbReference type="EMBL" id="VFIY01000008">
    <property type="protein sequence ID" value="TPD60133.1"/>
    <property type="molecule type" value="Genomic_DNA"/>
</dbReference>
<dbReference type="InterPro" id="IPR029069">
    <property type="entry name" value="HotDog_dom_sf"/>
</dbReference>
<keyword evidence="5" id="KW-1185">Reference proteome</keyword>
<sequence length="143" mass="16298">MTTEQEKGLAPEGWTRREMKGIPASFEAFWTKREDGGFRYGVELDERHCNAQGFVHGGLMMSIMDHVLSLKIWEASDRSICSTVHLDCHFLAPLRAPCFIEVETEILRQGRRTAFLRGILKSNDKDIMEATGVWSIMPVPKKD</sequence>
<feature type="domain" description="Thioesterase" evidence="3">
    <location>
        <begin position="52"/>
        <end position="124"/>
    </location>
</feature>
<keyword evidence="2" id="KW-0378">Hydrolase</keyword>
<dbReference type="InterPro" id="IPR039298">
    <property type="entry name" value="ACOT13"/>
</dbReference>
<evidence type="ECO:0000313" key="4">
    <source>
        <dbReference type="EMBL" id="TPD60133.1"/>
    </source>
</evidence>
<name>A0A501PI22_9PROT</name>
<comment type="caution">
    <text evidence="4">The sequence shown here is derived from an EMBL/GenBank/DDBJ whole genome shotgun (WGS) entry which is preliminary data.</text>
</comment>
<evidence type="ECO:0000256" key="2">
    <source>
        <dbReference type="ARBA" id="ARBA00022801"/>
    </source>
</evidence>
<evidence type="ECO:0000259" key="3">
    <source>
        <dbReference type="Pfam" id="PF03061"/>
    </source>
</evidence>
<dbReference type="OrthoDB" id="3477511at2"/>